<proteinExistence type="inferred from homology"/>
<evidence type="ECO:0000256" key="3">
    <source>
        <dbReference type="ARBA" id="ARBA00023295"/>
    </source>
</evidence>
<feature type="chain" id="PRO_5037910827" evidence="5">
    <location>
        <begin position="27"/>
        <end position="471"/>
    </location>
</feature>
<protein>
    <submittedName>
        <fullName evidence="6">Glycoside hydrolase family 28 protein</fullName>
    </submittedName>
</protein>
<evidence type="ECO:0000256" key="5">
    <source>
        <dbReference type="SAM" id="SignalP"/>
    </source>
</evidence>
<keyword evidence="2 4" id="KW-0378">Hydrolase</keyword>
<evidence type="ECO:0000256" key="2">
    <source>
        <dbReference type="ARBA" id="ARBA00022801"/>
    </source>
</evidence>
<dbReference type="Gene3D" id="2.160.20.10">
    <property type="entry name" value="Single-stranded right-handed beta-helix, Pectin lyase-like"/>
    <property type="match status" value="1"/>
</dbReference>
<evidence type="ECO:0000256" key="4">
    <source>
        <dbReference type="RuleBase" id="RU361169"/>
    </source>
</evidence>
<dbReference type="InterPro" id="IPR011050">
    <property type="entry name" value="Pectin_lyase_fold/virulence"/>
</dbReference>
<evidence type="ECO:0000313" key="7">
    <source>
        <dbReference type="Proteomes" id="UP000764045"/>
    </source>
</evidence>
<organism evidence="6 7">
    <name type="scientific">Marseilla massiliensis</name>
    <dbReference type="NCBI Taxonomy" id="1841864"/>
    <lineage>
        <taxon>Bacteria</taxon>
        <taxon>Pseudomonadati</taxon>
        <taxon>Bacteroidota</taxon>
        <taxon>Bacteroidia</taxon>
        <taxon>Bacteroidales</taxon>
        <taxon>Prevotellaceae</taxon>
        <taxon>Marseilla</taxon>
    </lineage>
</organism>
<feature type="signal peptide" evidence="5">
    <location>
        <begin position="1"/>
        <end position="26"/>
    </location>
</feature>
<gene>
    <name evidence="6" type="ORF">H6B30_03555</name>
</gene>
<dbReference type="PANTHER" id="PTHR31339">
    <property type="entry name" value="PECTIN LYASE-RELATED"/>
    <property type="match status" value="1"/>
</dbReference>
<accession>A0A939B496</accession>
<dbReference type="Proteomes" id="UP000764045">
    <property type="component" value="Unassembled WGS sequence"/>
</dbReference>
<comment type="caution">
    <text evidence="6">The sequence shown here is derived from an EMBL/GenBank/DDBJ whole genome shotgun (WGS) entry which is preliminary data.</text>
</comment>
<dbReference type="GO" id="GO:0005975">
    <property type="term" value="P:carbohydrate metabolic process"/>
    <property type="evidence" value="ECO:0007669"/>
    <property type="project" value="InterPro"/>
</dbReference>
<dbReference type="PANTHER" id="PTHR31339:SF9">
    <property type="entry name" value="PLASMIN AND FIBRONECTIN-BINDING PROTEIN A"/>
    <property type="match status" value="1"/>
</dbReference>
<dbReference type="SUPFAM" id="SSF51126">
    <property type="entry name" value="Pectin lyase-like"/>
    <property type="match status" value="1"/>
</dbReference>
<reference evidence="6 7" key="1">
    <citation type="journal article" date="2021" name="Sci. Rep.">
        <title>The distribution of antibiotic resistance genes in chicken gut microbiota commensals.</title>
        <authorList>
            <person name="Juricova H."/>
            <person name="Matiasovicova J."/>
            <person name="Kubasova T."/>
            <person name="Cejkova D."/>
            <person name="Rychlik I."/>
        </authorList>
    </citation>
    <scope>NUCLEOTIDE SEQUENCE [LARGE SCALE GENOMIC DNA]</scope>
    <source>
        <strain evidence="6 7">An819</strain>
    </source>
</reference>
<dbReference type="InterPro" id="IPR051801">
    <property type="entry name" value="GH28_Enzymes"/>
</dbReference>
<dbReference type="AlphaFoldDB" id="A0A939B496"/>
<sequence length="471" mass="53307">MKRPKTLMSLLLGVASVMTLSSFTVAEYDSIKVAAPFPMPAIAIYDFPHNDFSIADYGAKKQGTDTDENCTTANTEAFKRAMQACNEAGGGRVVVPDGVWPCGPIHFKSNCELHLSDGATVLFSSDPERFLPAVEVSWEGLECMNYSPMVYAYQCENIAITGGGKLTPDMTTWKTWFSRPKPHLEALKQLYDWGYRGTPVAQRQAAVGQNHLRPHMIHFNQCRNVLLDGFKIRNSPFWTIHMYRCEGGVVRNLDVYAHGHNNDGIDIEMTRNFLIEDCVFDQGDDGVVIKSGRNHDAWRIGRPTENIVVRNCRVRNAHGLLVVGSEISGGIRNVYMHDCSMDDKVITLFYLKTNHRRGAFIENIYMERVSANRMQRAFAVDTDVLYQWKDLVPTYKDSITAIRNIFMRDVRCHEADGIYEINGDKRLPVKNVNIENLEVDTVRKYTTRAANVEGLNTKNIKWKAFAGKEDK</sequence>
<evidence type="ECO:0000313" key="6">
    <source>
        <dbReference type="EMBL" id="MBM6660837.1"/>
    </source>
</evidence>
<keyword evidence="7" id="KW-1185">Reference proteome</keyword>
<dbReference type="InterPro" id="IPR012334">
    <property type="entry name" value="Pectin_lyas_fold"/>
</dbReference>
<dbReference type="SMART" id="SM00710">
    <property type="entry name" value="PbH1"/>
    <property type="match status" value="3"/>
</dbReference>
<keyword evidence="5" id="KW-0732">Signal</keyword>
<dbReference type="Pfam" id="PF00295">
    <property type="entry name" value="Glyco_hydro_28"/>
    <property type="match status" value="1"/>
</dbReference>
<dbReference type="GO" id="GO:0004650">
    <property type="term" value="F:polygalacturonase activity"/>
    <property type="evidence" value="ECO:0007669"/>
    <property type="project" value="InterPro"/>
</dbReference>
<dbReference type="InterPro" id="IPR000743">
    <property type="entry name" value="Glyco_hydro_28"/>
</dbReference>
<evidence type="ECO:0000256" key="1">
    <source>
        <dbReference type="ARBA" id="ARBA00008834"/>
    </source>
</evidence>
<comment type="similarity">
    <text evidence="1 4">Belongs to the glycosyl hydrolase 28 family.</text>
</comment>
<keyword evidence="3 4" id="KW-0326">Glycosidase</keyword>
<name>A0A939B496_9BACT</name>
<dbReference type="InterPro" id="IPR006626">
    <property type="entry name" value="PbH1"/>
</dbReference>
<dbReference type="EMBL" id="JACJJL010000004">
    <property type="protein sequence ID" value="MBM6660837.1"/>
    <property type="molecule type" value="Genomic_DNA"/>
</dbReference>